<feature type="transmembrane region" description="Helical" evidence="5">
    <location>
        <begin position="76"/>
        <end position="94"/>
    </location>
</feature>
<keyword evidence="3 5" id="KW-1133">Transmembrane helix</keyword>
<dbReference type="SUPFAM" id="SSF161084">
    <property type="entry name" value="MAPEG domain-like"/>
    <property type="match status" value="1"/>
</dbReference>
<name>A0ABV7XBM0_9SPHN</name>
<dbReference type="Proteomes" id="UP001595615">
    <property type="component" value="Unassembled WGS sequence"/>
</dbReference>
<evidence type="ECO:0000256" key="1">
    <source>
        <dbReference type="ARBA" id="ARBA00004370"/>
    </source>
</evidence>
<protein>
    <submittedName>
        <fullName evidence="6">MAPEG family protein</fullName>
    </submittedName>
</protein>
<dbReference type="RefSeq" id="WP_380862155.1">
    <property type="nucleotide sequence ID" value="NZ_JBHRXV010000011.1"/>
</dbReference>
<evidence type="ECO:0000256" key="4">
    <source>
        <dbReference type="ARBA" id="ARBA00023136"/>
    </source>
</evidence>
<dbReference type="PANTHER" id="PTHR35814:SF1">
    <property type="entry name" value="GLUTATHIONE S-TRANSFERASE-RELATED"/>
    <property type="match status" value="1"/>
</dbReference>
<evidence type="ECO:0000256" key="2">
    <source>
        <dbReference type="ARBA" id="ARBA00022692"/>
    </source>
</evidence>
<organism evidence="6 7">
    <name type="scientific">Sphingoaurantiacus capsulatus</name>
    <dbReference type="NCBI Taxonomy" id="1771310"/>
    <lineage>
        <taxon>Bacteria</taxon>
        <taxon>Pseudomonadati</taxon>
        <taxon>Pseudomonadota</taxon>
        <taxon>Alphaproteobacteria</taxon>
        <taxon>Sphingomonadales</taxon>
        <taxon>Sphingosinicellaceae</taxon>
        <taxon>Sphingoaurantiacus</taxon>
    </lineage>
</organism>
<keyword evidence="7" id="KW-1185">Reference proteome</keyword>
<dbReference type="Pfam" id="PF01124">
    <property type="entry name" value="MAPEG"/>
    <property type="match status" value="1"/>
</dbReference>
<comment type="subcellular location">
    <subcellularLocation>
        <location evidence="1">Membrane</location>
    </subcellularLocation>
</comment>
<gene>
    <name evidence="6" type="ORF">ACFOMD_13290</name>
</gene>
<dbReference type="InterPro" id="IPR023352">
    <property type="entry name" value="MAPEG-like_dom_sf"/>
</dbReference>
<evidence type="ECO:0000313" key="6">
    <source>
        <dbReference type="EMBL" id="MFC3713551.1"/>
    </source>
</evidence>
<comment type="caution">
    <text evidence="6">The sequence shown here is derived from an EMBL/GenBank/DDBJ whole genome shotgun (WGS) entry which is preliminary data.</text>
</comment>
<proteinExistence type="predicted"/>
<dbReference type="Gene3D" id="1.20.120.550">
    <property type="entry name" value="Membrane associated eicosanoid/glutathione metabolism-like domain"/>
    <property type="match status" value="1"/>
</dbReference>
<evidence type="ECO:0000256" key="3">
    <source>
        <dbReference type="ARBA" id="ARBA00022989"/>
    </source>
</evidence>
<dbReference type="PANTHER" id="PTHR35814">
    <property type="match status" value="1"/>
</dbReference>
<sequence length="131" mass="14019">MPELEVTTFTAAICGLIYLVLSYRVSQVRLSERISLGDGGHADLMARTRAHANFGEYVPIILILIALIEFETGYSVALGIVSAIFILARIAHAIGMGRPSPNKLRVSGIVGTWAALAGLSVWALVLAVRTI</sequence>
<feature type="transmembrane region" description="Helical" evidence="5">
    <location>
        <begin position="6"/>
        <end position="25"/>
    </location>
</feature>
<evidence type="ECO:0000256" key="5">
    <source>
        <dbReference type="SAM" id="Phobius"/>
    </source>
</evidence>
<evidence type="ECO:0000313" key="7">
    <source>
        <dbReference type="Proteomes" id="UP001595615"/>
    </source>
</evidence>
<reference evidence="7" key="1">
    <citation type="journal article" date="2019" name="Int. J. Syst. Evol. Microbiol.">
        <title>The Global Catalogue of Microorganisms (GCM) 10K type strain sequencing project: providing services to taxonomists for standard genome sequencing and annotation.</title>
        <authorList>
            <consortium name="The Broad Institute Genomics Platform"/>
            <consortium name="The Broad Institute Genome Sequencing Center for Infectious Disease"/>
            <person name="Wu L."/>
            <person name="Ma J."/>
        </authorList>
    </citation>
    <scope>NUCLEOTIDE SEQUENCE [LARGE SCALE GENOMIC DNA]</scope>
    <source>
        <strain evidence="7">KCTC 42644</strain>
    </source>
</reference>
<feature type="transmembrane region" description="Helical" evidence="5">
    <location>
        <begin position="106"/>
        <end position="128"/>
    </location>
</feature>
<keyword evidence="4 5" id="KW-0472">Membrane</keyword>
<dbReference type="EMBL" id="JBHRXV010000011">
    <property type="protein sequence ID" value="MFC3713551.1"/>
    <property type="molecule type" value="Genomic_DNA"/>
</dbReference>
<dbReference type="InterPro" id="IPR001129">
    <property type="entry name" value="Membr-assoc_MAPEG"/>
</dbReference>
<accession>A0ABV7XBM0</accession>
<keyword evidence="2 5" id="KW-0812">Transmembrane</keyword>